<sequence>MARDVRGLALEKAEMLSGRLKELLSSGQGYVLAQFGLDLGLKPELCPTWLILSTAAAGLLLLLALSWAAVRGGLRVRKRRGSAPARASGEPDRADEATTAKPEEQKKRNKKKAVDKVPPAAATSGRGTKGQSNGQPVTVAQAEVKVTAVVPRQSPQIKTEKVQRVQAPVQVKKNKKKTKTDVKPVQHVSTNDAKEPDDGAWETKVSNREKRQQRRKDKGPEDSGSSGGVEAPKTRVMATVTTAPTNTKKNRGSHESSRTTGKVDIPSGAGKVSSSWREETSANGVGYTEKLAGQTGAMDGSKWRNMAAAPNYRAPAEPQRWAQEPQAWGGIDGRIKTDLNPVSFSMRRKNTSDPASNSIELQWASKPDVNDEWSGFNGLAAGDNASDWNAPAEHWGNYEEPPVLVTPAPPPKQQPLPNKVSEDEKDTEDPSGGAAKSKKKRKKKKKTEEEAASEDQVVSIAPQVNAVSKPQELPVMALKKQNPILPSSQKMTEQTVEPPKPAQKKKVRRET</sequence>
<dbReference type="PANTHER" id="PTHR23251">
    <property type="entry name" value="LYSINE-RICH CEACAM1 CO-ISOLATED PROTEIN LYRIC PROTEIN"/>
    <property type="match status" value="1"/>
</dbReference>
<feature type="transmembrane region" description="Helical" evidence="4">
    <location>
        <begin position="49"/>
        <end position="70"/>
    </location>
</feature>
<organism evidence="5 6">
    <name type="scientific">Scophthalmus maximus</name>
    <name type="common">Turbot</name>
    <name type="synonym">Psetta maxima</name>
    <dbReference type="NCBI Taxonomy" id="52904"/>
    <lineage>
        <taxon>Eukaryota</taxon>
        <taxon>Metazoa</taxon>
        <taxon>Chordata</taxon>
        <taxon>Craniata</taxon>
        <taxon>Vertebrata</taxon>
        <taxon>Euteleostomi</taxon>
        <taxon>Actinopterygii</taxon>
        <taxon>Neopterygii</taxon>
        <taxon>Teleostei</taxon>
        <taxon>Neoteleostei</taxon>
        <taxon>Acanthomorphata</taxon>
        <taxon>Carangaria</taxon>
        <taxon>Pleuronectiformes</taxon>
        <taxon>Pleuronectoidei</taxon>
        <taxon>Scophthalmidae</taxon>
        <taxon>Scophthalmus</taxon>
    </lineage>
</organism>
<dbReference type="GO" id="GO:0003712">
    <property type="term" value="F:transcription coregulator activity"/>
    <property type="evidence" value="ECO:0007669"/>
    <property type="project" value="TreeGrafter"/>
</dbReference>
<accession>A0A2U9D0Y8</accession>
<dbReference type="GO" id="GO:0043123">
    <property type="term" value="P:positive regulation of canonical NF-kappaB signal transduction"/>
    <property type="evidence" value="ECO:0007669"/>
    <property type="project" value="InterPro"/>
</dbReference>
<gene>
    <name evidence="5" type="ORF">SMAX5B_015758</name>
</gene>
<evidence type="ECO:0000313" key="5">
    <source>
        <dbReference type="EMBL" id="AWP21616.1"/>
    </source>
</evidence>
<feature type="compositionally biased region" description="Polar residues" evidence="3">
    <location>
        <begin position="125"/>
        <end position="136"/>
    </location>
</feature>
<evidence type="ECO:0000256" key="2">
    <source>
        <dbReference type="ARBA" id="ARBA00023242"/>
    </source>
</evidence>
<dbReference type="GO" id="GO:0005634">
    <property type="term" value="C:nucleus"/>
    <property type="evidence" value="ECO:0007669"/>
    <property type="project" value="UniProtKB-SubCell"/>
</dbReference>
<keyword evidence="6" id="KW-1185">Reference proteome</keyword>
<dbReference type="InterPro" id="IPR052305">
    <property type="entry name" value="TransReg_TumorExp"/>
</dbReference>
<keyword evidence="2" id="KW-0539">Nucleus</keyword>
<dbReference type="AlphaFoldDB" id="A0A2U9D0Y8"/>
<evidence type="ECO:0000256" key="3">
    <source>
        <dbReference type="SAM" id="MobiDB-lite"/>
    </source>
</evidence>
<dbReference type="Proteomes" id="UP000246464">
    <property type="component" value="Chromosome 22"/>
</dbReference>
<dbReference type="OMA" id="NPVSFSM"/>
<name>A0A2U9D0Y8_SCOMX</name>
<dbReference type="STRING" id="52904.ENSSMAP00000011930"/>
<keyword evidence="4" id="KW-1133">Transmembrane helix</keyword>
<feature type="region of interest" description="Disordered" evidence="3">
    <location>
        <begin position="156"/>
        <end position="288"/>
    </location>
</feature>
<feature type="region of interest" description="Disordered" evidence="3">
    <location>
        <begin position="373"/>
        <end position="511"/>
    </location>
</feature>
<feature type="region of interest" description="Disordered" evidence="3">
    <location>
        <begin position="312"/>
        <end position="334"/>
    </location>
</feature>
<evidence type="ECO:0000313" key="6">
    <source>
        <dbReference type="Proteomes" id="UP000246464"/>
    </source>
</evidence>
<protein>
    <submittedName>
        <fullName evidence="5">Uncharacterized protein</fullName>
    </submittedName>
</protein>
<feature type="compositionally biased region" description="Basic and acidic residues" evidence="3">
    <location>
        <begin position="89"/>
        <end position="106"/>
    </location>
</feature>
<feature type="compositionally biased region" description="Polar residues" evidence="3">
    <location>
        <begin position="484"/>
        <end position="495"/>
    </location>
</feature>
<comment type="subcellular location">
    <subcellularLocation>
        <location evidence="1">Nucleus</location>
    </subcellularLocation>
</comment>
<feature type="region of interest" description="Disordered" evidence="3">
    <location>
        <begin position="76"/>
        <end position="136"/>
    </location>
</feature>
<keyword evidence="4" id="KW-0812">Transmembrane</keyword>
<dbReference type="GO" id="GO:0045766">
    <property type="term" value="P:positive regulation of angiogenesis"/>
    <property type="evidence" value="ECO:0007669"/>
    <property type="project" value="InterPro"/>
</dbReference>
<dbReference type="GO" id="GO:0043066">
    <property type="term" value="P:negative regulation of apoptotic process"/>
    <property type="evidence" value="ECO:0007669"/>
    <property type="project" value="InterPro"/>
</dbReference>
<dbReference type="PANTHER" id="PTHR23251:SF0">
    <property type="entry name" value="PROTEIN LYRIC"/>
    <property type="match status" value="1"/>
</dbReference>
<dbReference type="EMBL" id="CP026264">
    <property type="protein sequence ID" value="AWP21616.1"/>
    <property type="molecule type" value="Genomic_DNA"/>
</dbReference>
<dbReference type="InterPro" id="IPR031402">
    <property type="entry name" value="LYRIC"/>
</dbReference>
<dbReference type="GO" id="GO:0006357">
    <property type="term" value="P:regulation of transcription by RNA polymerase II"/>
    <property type="evidence" value="ECO:0007669"/>
    <property type="project" value="TreeGrafter"/>
</dbReference>
<reference evidence="5 6" key="1">
    <citation type="submission" date="2017-12" db="EMBL/GenBank/DDBJ databases">
        <title>Integrating genomic resources of turbot (Scophthalmus maximus) in depth evaluation of genetic and physical mapping variation across individuals.</title>
        <authorList>
            <person name="Martinez P."/>
        </authorList>
    </citation>
    <scope>NUCLEOTIDE SEQUENCE [LARGE SCALE GENOMIC DNA]</scope>
</reference>
<proteinExistence type="predicted"/>
<dbReference type="Pfam" id="PF15686">
    <property type="entry name" value="LYRIC"/>
    <property type="match status" value="1"/>
</dbReference>
<keyword evidence="4" id="KW-0472">Membrane</keyword>
<feature type="compositionally biased region" description="Basic residues" evidence="3">
    <location>
        <begin position="502"/>
        <end position="511"/>
    </location>
</feature>
<evidence type="ECO:0000256" key="1">
    <source>
        <dbReference type="ARBA" id="ARBA00004123"/>
    </source>
</evidence>
<feature type="compositionally biased region" description="Basic residues" evidence="3">
    <location>
        <begin position="436"/>
        <end position="445"/>
    </location>
</feature>
<evidence type="ECO:0000256" key="4">
    <source>
        <dbReference type="SAM" id="Phobius"/>
    </source>
</evidence>